<evidence type="ECO:0000313" key="2">
    <source>
        <dbReference type="EMBL" id="MCP9612538.1"/>
    </source>
</evidence>
<organism evidence="2 3">
    <name type="scientific">Coprobacter tertius</name>
    <dbReference type="NCBI Taxonomy" id="2944915"/>
    <lineage>
        <taxon>Bacteria</taxon>
        <taxon>Pseudomonadati</taxon>
        <taxon>Bacteroidota</taxon>
        <taxon>Bacteroidia</taxon>
        <taxon>Bacteroidales</taxon>
        <taxon>Barnesiellaceae</taxon>
        <taxon>Coprobacter</taxon>
    </lineage>
</organism>
<gene>
    <name evidence="2" type="ORF">NMU02_10585</name>
</gene>
<evidence type="ECO:0008006" key="4">
    <source>
        <dbReference type="Google" id="ProtNLM"/>
    </source>
</evidence>
<keyword evidence="1" id="KW-0732">Signal</keyword>
<name>A0ABT1MIT7_9BACT</name>
<accession>A0ABT1MIT7</accession>
<feature type="chain" id="PRO_5046668674" description="Lipoprotein" evidence="1">
    <location>
        <begin position="18"/>
        <end position="66"/>
    </location>
</feature>
<dbReference type="EMBL" id="JANDHW010000011">
    <property type="protein sequence ID" value="MCP9612538.1"/>
    <property type="molecule type" value="Genomic_DNA"/>
</dbReference>
<evidence type="ECO:0000313" key="3">
    <source>
        <dbReference type="Proteomes" id="UP001205603"/>
    </source>
</evidence>
<protein>
    <recommendedName>
        <fullName evidence="4">Lipoprotein</fullName>
    </recommendedName>
</protein>
<dbReference type="Proteomes" id="UP001205603">
    <property type="component" value="Unassembled WGS sequence"/>
</dbReference>
<reference evidence="2 3" key="1">
    <citation type="submission" date="2022-07" db="EMBL/GenBank/DDBJ databases">
        <title>Fecal culturing of patients with breast cancer.</title>
        <authorList>
            <person name="Teng N.M.Y."/>
            <person name="Kiu R."/>
            <person name="Evans R."/>
            <person name="Baker D.J."/>
            <person name="Zenner C."/>
            <person name="Robinson S.D."/>
            <person name="Hall L.J."/>
        </authorList>
    </citation>
    <scope>NUCLEOTIDE SEQUENCE [LARGE SCALE GENOMIC DNA]</scope>
    <source>
        <strain evidence="2 3">LH1063</strain>
    </source>
</reference>
<evidence type="ECO:0000256" key="1">
    <source>
        <dbReference type="SAM" id="SignalP"/>
    </source>
</evidence>
<proteinExistence type="predicted"/>
<comment type="caution">
    <text evidence="2">The sequence shown here is derived from an EMBL/GenBank/DDBJ whole genome shotgun (WGS) entry which is preliminary data.</text>
</comment>
<dbReference type="RefSeq" id="WP_255027864.1">
    <property type="nucleotide sequence ID" value="NZ_JANDHW010000011.1"/>
</dbReference>
<feature type="signal peptide" evidence="1">
    <location>
        <begin position="1"/>
        <end position="17"/>
    </location>
</feature>
<keyword evidence="3" id="KW-1185">Reference proteome</keyword>
<dbReference type="PROSITE" id="PS51257">
    <property type="entry name" value="PROKAR_LIPOPROTEIN"/>
    <property type="match status" value="1"/>
</dbReference>
<sequence length="66" mass="6620">MKKLVLFFAVAFAMSFAACSSKTGGNASTSDSVMIDSVSVQEEVVVDSAATVDSAAVVADSAVVAE</sequence>